<feature type="domain" description="DUF4785" evidence="2">
    <location>
        <begin position="62"/>
        <end position="200"/>
    </location>
</feature>
<evidence type="ECO:0000259" key="2">
    <source>
        <dbReference type="Pfam" id="PF16024"/>
    </source>
</evidence>
<gene>
    <name evidence="4" type="ORF">SAMN02799615_01242</name>
</gene>
<dbReference type="Gene3D" id="2.60.120.1370">
    <property type="match status" value="1"/>
</dbReference>
<sequence>MRIRPLMLALLAGTLPVSAIAATQNLLPAQSDDLVPTLVHARMASPTATVSNRLAPAAPQVHEERQPIQVSWALNAAQPLEATPQPTRRESREYWREVSDTELQRGIELSTTAPGAIIRLSPGRGGTRIQPADLRVRVGNRQFEGAAAMRHVADTEQLQAAGMEATDASMALQLRADLGAGRTTLQAPKAHGRYVVYVYEPQSPLVVEARANRAELLLGGNLQVSLNLRDNARQRALGGATGVLRSPDGNTTPLSFQRQADGSFVATASPTQQSGLPGLWEVQSTVTGTDAGGREVRRNVNTAFAVAVPDARFTGSAEPKRASDGGIDIALGVDVRSGSRYAASAVLYGRGADGRAQPVAYAQSAAWLENGSGELRLHFDPASLQGAAPPYELRDLRLQDQPAVGLVERRAQALRFSL</sequence>
<dbReference type="EMBL" id="FONH01000003">
    <property type="protein sequence ID" value="SFE58771.1"/>
    <property type="molecule type" value="Genomic_DNA"/>
</dbReference>
<evidence type="ECO:0008006" key="6">
    <source>
        <dbReference type="Google" id="ProtNLM"/>
    </source>
</evidence>
<feature type="chain" id="PRO_5011704370" description="DUF4785 domain-containing protein" evidence="1">
    <location>
        <begin position="22"/>
        <end position="418"/>
    </location>
</feature>
<reference evidence="5" key="1">
    <citation type="submission" date="2016-10" db="EMBL/GenBank/DDBJ databases">
        <authorList>
            <person name="Varghese N."/>
            <person name="Submissions S."/>
        </authorList>
    </citation>
    <scope>NUCLEOTIDE SEQUENCE [LARGE SCALE GENOMIC DNA]</scope>
    <source>
        <strain evidence="5">UNC178MFTsu3.1</strain>
    </source>
</reference>
<dbReference type="InterPro" id="IPR048295">
    <property type="entry name" value="DUF4785_C"/>
</dbReference>
<feature type="domain" description="DUF4785" evidence="3">
    <location>
        <begin position="311"/>
        <end position="416"/>
    </location>
</feature>
<accession>A0A1I2BRJ1</accession>
<keyword evidence="1" id="KW-0732">Signal</keyword>
<dbReference type="Gene3D" id="2.60.40.3870">
    <property type="entry name" value="Uncharacterised protein PF16024, DUF4785"/>
    <property type="match status" value="1"/>
</dbReference>
<dbReference type="STRING" id="500610.SAMN02799615_01242"/>
<proteinExistence type="predicted"/>
<dbReference type="AlphaFoldDB" id="A0A1I2BRJ1"/>
<evidence type="ECO:0000256" key="1">
    <source>
        <dbReference type="SAM" id="SignalP"/>
    </source>
</evidence>
<dbReference type="RefSeq" id="WP_231504226.1">
    <property type="nucleotide sequence ID" value="NZ_FONH01000003.1"/>
</dbReference>
<evidence type="ECO:0000259" key="3">
    <source>
        <dbReference type="Pfam" id="PF20943"/>
    </source>
</evidence>
<name>A0A1I2BRJ1_9GAMM</name>
<dbReference type="Pfam" id="PF16024">
    <property type="entry name" value="DUF4785_1st"/>
    <property type="match status" value="1"/>
</dbReference>
<organism evidence="4 5">
    <name type="scientific">Dyella marensis</name>
    <dbReference type="NCBI Taxonomy" id="500610"/>
    <lineage>
        <taxon>Bacteria</taxon>
        <taxon>Pseudomonadati</taxon>
        <taxon>Pseudomonadota</taxon>
        <taxon>Gammaproteobacteria</taxon>
        <taxon>Lysobacterales</taxon>
        <taxon>Rhodanobacteraceae</taxon>
        <taxon>Dyella</taxon>
    </lineage>
</organism>
<dbReference type="Proteomes" id="UP000199477">
    <property type="component" value="Unassembled WGS sequence"/>
</dbReference>
<feature type="signal peptide" evidence="1">
    <location>
        <begin position="1"/>
        <end position="21"/>
    </location>
</feature>
<keyword evidence="5" id="KW-1185">Reference proteome</keyword>
<dbReference type="InterPro" id="IPR031979">
    <property type="entry name" value="DUF4785_N"/>
</dbReference>
<evidence type="ECO:0000313" key="4">
    <source>
        <dbReference type="EMBL" id="SFE58771.1"/>
    </source>
</evidence>
<evidence type="ECO:0000313" key="5">
    <source>
        <dbReference type="Proteomes" id="UP000199477"/>
    </source>
</evidence>
<protein>
    <recommendedName>
        <fullName evidence="6">DUF4785 domain-containing protein</fullName>
    </recommendedName>
</protein>
<dbReference type="Pfam" id="PF20943">
    <property type="entry name" value="DUF4785_3rd"/>
    <property type="match status" value="1"/>
</dbReference>